<dbReference type="Gene3D" id="3.40.50.300">
    <property type="entry name" value="P-loop containing nucleotide triphosphate hydrolases"/>
    <property type="match status" value="1"/>
</dbReference>
<dbReference type="OrthoDB" id="9789562at2"/>
<gene>
    <name evidence="1" type="ORF">C823_03686</name>
</gene>
<evidence type="ECO:0000313" key="2">
    <source>
        <dbReference type="Proteomes" id="UP000012589"/>
    </source>
</evidence>
<name>N2A5P6_9FIRM</name>
<accession>N2A5P6</accession>
<protein>
    <submittedName>
        <fullName evidence="1">Uncharacterized protein</fullName>
    </submittedName>
</protein>
<evidence type="ECO:0000313" key="1">
    <source>
        <dbReference type="EMBL" id="EMZ23511.1"/>
    </source>
</evidence>
<sequence>MKSVFEYISEWCGKDNVKKYLANIIIQRQEKNLDDIIGELFKISTEKVEIELCVPTVTANNDLKLCINSIKNPINIGALCAETEFQMGKKLNVFYGENGSGKSTYVKVFRKLSENYFTNSKNLSLKSNIYAGATNRTKCLC</sequence>
<dbReference type="SUPFAM" id="SSF52540">
    <property type="entry name" value="P-loop containing nucleoside triphosphate hydrolases"/>
    <property type="match status" value="1"/>
</dbReference>
<organism evidence="1 2">
    <name type="scientific">Eubacterium plexicaudatum ASF492</name>
    <dbReference type="NCBI Taxonomy" id="1235802"/>
    <lineage>
        <taxon>Bacteria</taxon>
        <taxon>Bacillati</taxon>
        <taxon>Bacillota</taxon>
        <taxon>Clostridia</taxon>
        <taxon>Eubacteriales</taxon>
        <taxon>Eubacteriaceae</taxon>
        <taxon>Eubacterium</taxon>
    </lineage>
</organism>
<keyword evidence="2" id="KW-1185">Reference proteome</keyword>
<dbReference type="HOGENOM" id="CLU_1822450_0_0_9"/>
<dbReference type="EMBL" id="AQFT01000107">
    <property type="protein sequence ID" value="EMZ23511.1"/>
    <property type="molecule type" value="Genomic_DNA"/>
</dbReference>
<dbReference type="InterPro" id="IPR027417">
    <property type="entry name" value="P-loop_NTPase"/>
</dbReference>
<dbReference type="Proteomes" id="UP000012589">
    <property type="component" value="Unassembled WGS sequence"/>
</dbReference>
<proteinExistence type="predicted"/>
<dbReference type="AlphaFoldDB" id="N2A5P6"/>
<comment type="caution">
    <text evidence="1">The sequence shown here is derived from an EMBL/GenBank/DDBJ whole genome shotgun (WGS) entry which is preliminary data.</text>
</comment>
<dbReference type="STRING" id="1235802.C823_03686"/>
<reference evidence="1 2" key="1">
    <citation type="journal article" date="2014" name="Genome Announc.">
        <title>Draft genome sequences of the altered schaedler flora, a defined bacterial community from gnotobiotic mice.</title>
        <authorList>
            <person name="Wannemuehler M.J."/>
            <person name="Overstreet A.M."/>
            <person name="Ward D.V."/>
            <person name="Phillips G.J."/>
        </authorList>
    </citation>
    <scope>NUCLEOTIDE SEQUENCE [LARGE SCALE GENOMIC DNA]</scope>
    <source>
        <strain evidence="1 2">ASF492</strain>
    </source>
</reference>